<dbReference type="PANTHER" id="PTHR42853:SF3">
    <property type="entry name" value="ACETYL-COENZYME A CARBOXYLASE CARBOXYL TRANSFERASE SUBUNIT ALPHA, CHLOROPLASTIC"/>
    <property type="match status" value="1"/>
</dbReference>
<dbReference type="GO" id="GO:2001295">
    <property type="term" value="P:malonyl-CoA biosynthetic process"/>
    <property type="evidence" value="ECO:0007669"/>
    <property type="project" value="UniProtKB-UniRule"/>
</dbReference>
<keyword evidence="12 19" id="KW-0276">Fatty acid metabolism</keyword>
<dbReference type="GO" id="GO:0008270">
    <property type="term" value="F:zinc ion binding"/>
    <property type="evidence" value="ECO:0007669"/>
    <property type="project" value="UniProtKB-UniRule"/>
</dbReference>
<comment type="function">
    <text evidence="19">Component of the acetyl coenzyme A carboxylase (ACC) complex. First, biotin carboxylase catalyzes the carboxylation of biotin on its carrier protein (BCCP) and then the CO(2) group is transferred by the carboxyltransferase to acetyl-CoA to form malonyl-CoA.</text>
</comment>
<dbReference type="InterPro" id="IPR000438">
    <property type="entry name" value="Acetyl_CoA_COase_Trfase_b_su"/>
</dbReference>
<evidence type="ECO:0000313" key="25">
    <source>
        <dbReference type="Proteomes" id="UP000246661"/>
    </source>
</evidence>
<feature type="binding site" evidence="20">
    <location>
        <position position="41"/>
    </location>
    <ligand>
        <name>Zn(2+)</name>
        <dbReference type="ChEBI" id="CHEBI:29105"/>
    </ligand>
</feature>
<evidence type="ECO:0000256" key="18">
    <source>
        <dbReference type="ARBA" id="ARBA00049152"/>
    </source>
</evidence>
<comment type="subcellular location">
    <subcellularLocation>
        <location evidence="1 19">Cytoplasm</location>
    </subcellularLocation>
</comment>
<name>A0A317QHA0_9ACTN</name>
<evidence type="ECO:0000256" key="13">
    <source>
        <dbReference type="ARBA" id="ARBA00022833"/>
    </source>
</evidence>
<dbReference type="GO" id="GO:0006633">
    <property type="term" value="P:fatty acid biosynthetic process"/>
    <property type="evidence" value="ECO:0007669"/>
    <property type="project" value="UniProtKB-KW"/>
</dbReference>
<feature type="compositionally biased region" description="Low complexity" evidence="21">
    <location>
        <begin position="284"/>
        <end position="294"/>
    </location>
</feature>
<dbReference type="PROSITE" id="PS50989">
    <property type="entry name" value="COA_CT_CTER"/>
    <property type="match status" value="1"/>
</dbReference>
<dbReference type="PROSITE" id="PS50980">
    <property type="entry name" value="COA_CT_NTER"/>
    <property type="match status" value="1"/>
</dbReference>
<keyword evidence="11 20" id="KW-0863">Zinc-finger</keyword>
<dbReference type="Proteomes" id="UP000246661">
    <property type="component" value="Unassembled WGS sequence"/>
</dbReference>
<reference evidence="25" key="1">
    <citation type="submission" date="2018-05" db="EMBL/GenBank/DDBJ databases">
        <authorList>
            <person name="Klenk H.-P."/>
            <person name="Huntemann M."/>
            <person name="Clum A."/>
            <person name="Pillay M."/>
            <person name="Palaniappan K."/>
            <person name="Varghese N."/>
            <person name="Mikhailova N."/>
            <person name="Stamatis D."/>
            <person name="Reddy T."/>
            <person name="Daum C."/>
            <person name="Shapiro N."/>
            <person name="Ivanova N."/>
            <person name="Kyrpides N."/>
            <person name="Woyke T."/>
        </authorList>
    </citation>
    <scope>NUCLEOTIDE SEQUENCE [LARGE SCALE GENOMIC DNA]</scope>
    <source>
        <strain evidence="25">DSM 45417</strain>
    </source>
</reference>
<evidence type="ECO:0000256" key="14">
    <source>
        <dbReference type="ARBA" id="ARBA00022840"/>
    </source>
</evidence>
<evidence type="ECO:0000256" key="20">
    <source>
        <dbReference type="HAMAP-Rule" id="MF_01395"/>
    </source>
</evidence>
<evidence type="ECO:0000256" key="12">
    <source>
        <dbReference type="ARBA" id="ARBA00022832"/>
    </source>
</evidence>
<evidence type="ECO:0000256" key="8">
    <source>
        <dbReference type="ARBA" id="ARBA00022679"/>
    </source>
</evidence>
<comment type="pathway">
    <text evidence="2 19">Lipid metabolism; malonyl-CoA biosynthesis; malonyl-CoA from acetyl-CoA: step 1/1.</text>
</comment>
<dbReference type="HAMAP" id="MF_01395">
    <property type="entry name" value="AcetylCoA_CT_beta"/>
    <property type="match status" value="1"/>
</dbReference>
<comment type="catalytic activity">
    <reaction evidence="18 19">
        <text>N(6)-carboxybiotinyl-L-lysyl-[protein] + acetyl-CoA = N(6)-biotinyl-L-lysyl-[protein] + malonyl-CoA</text>
        <dbReference type="Rhea" id="RHEA:54728"/>
        <dbReference type="Rhea" id="RHEA-COMP:10505"/>
        <dbReference type="Rhea" id="RHEA-COMP:10506"/>
        <dbReference type="ChEBI" id="CHEBI:57288"/>
        <dbReference type="ChEBI" id="CHEBI:57384"/>
        <dbReference type="ChEBI" id="CHEBI:83144"/>
        <dbReference type="ChEBI" id="CHEBI:83145"/>
        <dbReference type="EC" id="2.1.3.15"/>
    </reaction>
</comment>
<evidence type="ECO:0000256" key="11">
    <source>
        <dbReference type="ARBA" id="ARBA00022771"/>
    </source>
</evidence>
<dbReference type="InterPro" id="IPR001095">
    <property type="entry name" value="Acetyl_CoA_COase_a_su"/>
</dbReference>
<comment type="subunit">
    <text evidence="5">Acetyl-CoA carboxylase is a heterotetramer composed of biotin carboxyl carrier protein (AccB), biotin carboxylase (AccC) and two subunits of ACCase subunit beta/alpha.</text>
</comment>
<keyword evidence="10 19" id="KW-0547">Nucleotide-binding</keyword>
<comment type="function">
    <text evidence="17 20">Component of the acetyl coenzyme A carboxylase (ACC) complex. Biotin carboxylase (BC) catalyzes the carboxylation of biotin on its carrier protein (BCCP) and then the CO(2) group is transferred by the transcarboxylase to acetyl-CoA to form malonyl-CoA.</text>
</comment>
<keyword evidence="13 20" id="KW-0862">Zinc</keyword>
<evidence type="ECO:0000256" key="1">
    <source>
        <dbReference type="ARBA" id="ARBA00004496"/>
    </source>
</evidence>
<evidence type="ECO:0000256" key="4">
    <source>
        <dbReference type="ARBA" id="ARBA00010284"/>
    </source>
</evidence>
<gene>
    <name evidence="20" type="primary">accD</name>
    <name evidence="19" type="synonym">accA</name>
    <name evidence="24" type="ORF">JD79_01172</name>
</gene>
<evidence type="ECO:0000256" key="7">
    <source>
        <dbReference type="ARBA" id="ARBA00022516"/>
    </source>
</evidence>
<dbReference type="Gene3D" id="3.90.226.10">
    <property type="entry name" value="2-enoyl-CoA Hydratase, Chain A, domain 1"/>
    <property type="match status" value="2"/>
</dbReference>
<keyword evidence="16 19" id="KW-0275">Fatty acid biosynthesis</keyword>
<evidence type="ECO:0000259" key="22">
    <source>
        <dbReference type="PROSITE" id="PS50980"/>
    </source>
</evidence>
<keyword evidence="9 20" id="KW-0479">Metal-binding</keyword>
<dbReference type="Pfam" id="PF03255">
    <property type="entry name" value="ACCA"/>
    <property type="match status" value="1"/>
</dbReference>
<feature type="domain" description="CoA carboxyltransferase C-terminal" evidence="23">
    <location>
        <begin position="301"/>
        <end position="549"/>
    </location>
</feature>
<comment type="subunit">
    <text evidence="19">Acetyl-CoA carboxylase is a heterohexamer composed of biotin carboxyl carrier protein (AccB), biotin carboxylase (AccC) and two subunits each of ACCase subunit alpha (AccA) and ACCase subunit beta (AccD).</text>
</comment>
<protein>
    <recommendedName>
        <fullName evidence="19 20">Multifunctional fusion protein</fullName>
    </recommendedName>
    <domain>
        <recommendedName>
            <fullName evidence="19">Acetyl-coenzyme A carboxylase carboxyl transferase subunit alpha</fullName>
            <shortName evidence="19">ACCase subunit alpha</shortName>
            <shortName evidence="19">Acetyl-CoA carboxylase carboxyltransferase subunit alpha</shortName>
            <ecNumber evidence="19">2.1.3.15</ecNumber>
        </recommendedName>
    </domain>
    <domain>
        <recommendedName>
            <fullName evidence="20">Acetyl-coenzyme A carboxylase carboxyl transferase subunit beta</fullName>
            <shortName evidence="20">ACCase subunit beta</shortName>
            <shortName evidence="20">Acetyl-CoA carboxylase carboxyltransferase subunit beta</shortName>
        </recommendedName>
    </domain>
</protein>
<accession>A0A317QHA0</accession>
<dbReference type="InterPro" id="IPR041010">
    <property type="entry name" value="Znf-ACC"/>
</dbReference>
<dbReference type="GO" id="GO:0005524">
    <property type="term" value="F:ATP binding"/>
    <property type="evidence" value="ECO:0007669"/>
    <property type="project" value="UniProtKB-KW"/>
</dbReference>
<dbReference type="NCBIfam" id="NF041504">
    <property type="entry name" value="AccA_sub"/>
    <property type="match status" value="1"/>
</dbReference>
<dbReference type="UniPathway" id="UPA00655">
    <property type="reaction ID" value="UER00711"/>
</dbReference>
<sequence length="593" mass="62316">MTATTPARPASAAAGPVDWVSCPSCGWLLYRKRLDRNLSVCPECDHHLRLGARARIALLADDDSFDERACPPGPPDPLDFTDLRDYRERLLEAAGRSGESEAVVLGTARIGGTPVVLAAMDFGFLGGSMGVEVGRRVTAAADLALQLGLPLVTVCASGGARMQEGVFSLFQMARVSHAFARLHEAGLLSVCVLTDPTYGGVSASFATLAAVLVGERGAHVGFAGPRVVQETIRAELPSDFQTAEFLLAHGLVDRVESRAELRPLLVRLLELHGPRPEPAPTAPRAPEAVPAAAGTDDDHGHGDEDGARPELDAWDVVQRARVTGRPTTLDYLHTAFDDFVELHGDRAFADDPAVVGGVAVLDGRRVVVIGHEKGHTVRERVARNFGMPHPEGYRKAMRLMGHAETFGLPVVTLVDTPGAHPGPAAEERGQAHAIAEIIMRSSRLRVPVVAVLTGEGGSGGALALCTSDRLLVLENAYLSVISPEGCAAILWRTATAAPTAARAMRLGAAHLRDSGIATSVVPEPPGGAHTDPLAAAAMVRAALVRELDELSRLDVATLLDSRAARLSRIGGDGDRPLRVVAPVPEGGAGDAAR</sequence>
<dbReference type="RefSeq" id="WP_110007461.1">
    <property type="nucleotide sequence ID" value="NZ_QGTX01000001.1"/>
</dbReference>
<feature type="binding site" evidence="20">
    <location>
        <position position="25"/>
    </location>
    <ligand>
        <name>Zn(2+)</name>
        <dbReference type="ChEBI" id="CHEBI:29105"/>
    </ligand>
</feature>
<evidence type="ECO:0000256" key="16">
    <source>
        <dbReference type="ARBA" id="ARBA00023160"/>
    </source>
</evidence>
<dbReference type="GO" id="GO:0003989">
    <property type="term" value="F:acetyl-CoA carboxylase activity"/>
    <property type="evidence" value="ECO:0007669"/>
    <property type="project" value="InterPro"/>
</dbReference>
<keyword evidence="6 19" id="KW-0963">Cytoplasm</keyword>
<keyword evidence="15 19" id="KW-0443">Lipid metabolism</keyword>
<evidence type="ECO:0000256" key="5">
    <source>
        <dbReference type="ARBA" id="ARBA00011664"/>
    </source>
</evidence>
<evidence type="ECO:0000256" key="17">
    <source>
        <dbReference type="ARBA" id="ARBA00025280"/>
    </source>
</evidence>
<comment type="similarity">
    <text evidence="19">Belongs to the AccA family.</text>
</comment>
<dbReference type="NCBIfam" id="TIGR00513">
    <property type="entry name" value="accA"/>
    <property type="match status" value="1"/>
</dbReference>
<dbReference type="EMBL" id="QGTX01000001">
    <property type="protein sequence ID" value="PWW22026.1"/>
    <property type="molecule type" value="Genomic_DNA"/>
</dbReference>
<dbReference type="PRINTS" id="PR01069">
    <property type="entry name" value="ACCCTRFRASEA"/>
</dbReference>
<dbReference type="PANTHER" id="PTHR42853">
    <property type="entry name" value="ACETYL-COENZYME A CARBOXYLASE CARBOXYL TRANSFERASE SUBUNIT ALPHA"/>
    <property type="match status" value="1"/>
</dbReference>
<feature type="binding site" evidence="20">
    <location>
        <position position="22"/>
    </location>
    <ligand>
        <name>Zn(2+)</name>
        <dbReference type="ChEBI" id="CHEBI:29105"/>
    </ligand>
</feature>
<evidence type="ECO:0000256" key="10">
    <source>
        <dbReference type="ARBA" id="ARBA00022741"/>
    </source>
</evidence>
<evidence type="ECO:0000259" key="23">
    <source>
        <dbReference type="PROSITE" id="PS50989"/>
    </source>
</evidence>
<feature type="zinc finger region" description="C4-type" evidence="20">
    <location>
        <begin position="22"/>
        <end position="44"/>
    </location>
</feature>
<dbReference type="EC" id="2.1.3.15" evidence="19"/>
<evidence type="ECO:0000256" key="21">
    <source>
        <dbReference type="SAM" id="MobiDB-lite"/>
    </source>
</evidence>
<dbReference type="OrthoDB" id="9772975at2"/>
<dbReference type="NCBIfam" id="NF004344">
    <property type="entry name" value="PRK05724.1"/>
    <property type="match status" value="1"/>
</dbReference>
<keyword evidence="14 19" id="KW-0067">ATP-binding</keyword>
<dbReference type="GO" id="GO:0009317">
    <property type="term" value="C:acetyl-CoA carboxylase complex"/>
    <property type="evidence" value="ECO:0007669"/>
    <property type="project" value="InterPro"/>
</dbReference>
<organism evidence="24 25">
    <name type="scientific">Geodermatophilus normandii</name>
    <dbReference type="NCBI Taxonomy" id="1137989"/>
    <lineage>
        <taxon>Bacteria</taxon>
        <taxon>Bacillati</taxon>
        <taxon>Actinomycetota</taxon>
        <taxon>Actinomycetes</taxon>
        <taxon>Geodermatophilales</taxon>
        <taxon>Geodermatophilaceae</taxon>
        <taxon>Geodermatophilus</taxon>
    </lineage>
</organism>
<proteinExistence type="inferred from homology"/>
<evidence type="ECO:0000256" key="19">
    <source>
        <dbReference type="HAMAP-Rule" id="MF_00823"/>
    </source>
</evidence>
<dbReference type="Pfam" id="PF17848">
    <property type="entry name" value="Zn_ribbon_ACC"/>
    <property type="match status" value="1"/>
</dbReference>
<dbReference type="InterPro" id="IPR011762">
    <property type="entry name" value="COA_CT_N"/>
</dbReference>
<evidence type="ECO:0000256" key="15">
    <source>
        <dbReference type="ARBA" id="ARBA00023098"/>
    </source>
</evidence>
<evidence type="ECO:0000256" key="6">
    <source>
        <dbReference type="ARBA" id="ARBA00022490"/>
    </source>
</evidence>
<keyword evidence="8 19" id="KW-0808">Transferase</keyword>
<comment type="similarity">
    <text evidence="3">In the C-terminal section; belongs to the AccA family.</text>
</comment>
<feature type="compositionally biased region" description="Basic and acidic residues" evidence="21">
    <location>
        <begin position="296"/>
        <end position="311"/>
    </location>
</feature>
<evidence type="ECO:0000313" key="24">
    <source>
        <dbReference type="EMBL" id="PWW22026.1"/>
    </source>
</evidence>
<keyword evidence="25" id="KW-1185">Reference proteome</keyword>
<evidence type="ECO:0000256" key="9">
    <source>
        <dbReference type="ARBA" id="ARBA00022723"/>
    </source>
</evidence>
<evidence type="ECO:0000256" key="2">
    <source>
        <dbReference type="ARBA" id="ARBA00004956"/>
    </source>
</evidence>
<comment type="similarity">
    <text evidence="20">Belongs to the AccD/PCCB family.</text>
</comment>
<dbReference type="HAMAP" id="MF_00823">
    <property type="entry name" value="AcetylCoA_CT_alpha"/>
    <property type="match status" value="1"/>
</dbReference>
<comment type="caution">
    <text evidence="24">The sequence shown here is derived from an EMBL/GenBank/DDBJ whole genome shotgun (WGS) entry which is preliminary data.</text>
</comment>
<dbReference type="InterPro" id="IPR029045">
    <property type="entry name" value="ClpP/crotonase-like_dom_sf"/>
</dbReference>
<feature type="region of interest" description="Disordered" evidence="21">
    <location>
        <begin position="273"/>
        <end position="311"/>
    </location>
</feature>
<comment type="cofactor">
    <cofactor evidence="20">
        <name>Zn(2+)</name>
        <dbReference type="ChEBI" id="CHEBI:29105"/>
    </cofactor>
    <text evidence="20">Binds 1 zinc ion per subunit.</text>
</comment>
<keyword evidence="7 19" id="KW-0444">Lipid biosynthesis</keyword>
<comment type="similarity">
    <text evidence="4">In the N-terminal section; belongs to the AccD/PCCB family.</text>
</comment>
<evidence type="ECO:0000256" key="3">
    <source>
        <dbReference type="ARBA" id="ARBA00006276"/>
    </source>
</evidence>
<feature type="domain" description="CoA carboxyltransferase N-terminal" evidence="22">
    <location>
        <begin position="18"/>
        <end position="287"/>
    </location>
</feature>
<dbReference type="SUPFAM" id="SSF52096">
    <property type="entry name" value="ClpP/crotonase"/>
    <property type="match status" value="2"/>
</dbReference>
<feature type="binding site" evidence="20">
    <location>
        <position position="44"/>
    </location>
    <ligand>
        <name>Zn(2+)</name>
        <dbReference type="ChEBI" id="CHEBI:29105"/>
    </ligand>
</feature>
<dbReference type="AlphaFoldDB" id="A0A317QHA0"/>
<dbReference type="InterPro" id="IPR011763">
    <property type="entry name" value="COA_CT_C"/>
</dbReference>
<dbReference type="GO" id="GO:0016743">
    <property type="term" value="F:carboxyl- or carbamoyltransferase activity"/>
    <property type="evidence" value="ECO:0007669"/>
    <property type="project" value="UniProtKB-UniRule"/>
</dbReference>